<accession>I3S0Q4</accession>
<protein>
    <submittedName>
        <fullName evidence="2">Uncharacterized protein</fullName>
    </submittedName>
</protein>
<sequence>MLGFTSLETWEEQKTKHQQHNKGRKSNLQVQQPQTHQNQSNPTKAIQENLTTLQESLTKQTIESTTLHHQTTQIFHLNHQENHHQNNKDQKEEHQRLHHLLHLILHLIALQNQKNSLSQKSEQTVFFFRRTTS</sequence>
<proteinExistence type="evidence at transcript level"/>
<reference evidence="2" key="1">
    <citation type="submission" date="2012-05" db="EMBL/GenBank/DDBJ databases">
        <authorList>
            <person name="Krishnakumar V."/>
            <person name="Cheung F."/>
            <person name="Xiao Y."/>
            <person name="Chan A."/>
            <person name="Moskal W.A."/>
            <person name="Town C.D."/>
        </authorList>
    </citation>
    <scope>NUCLEOTIDE SEQUENCE</scope>
</reference>
<evidence type="ECO:0000256" key="1">
    <source>
        <dbReference type="SAM" id="MobiDB-lite"/>
    </source>
</evidence>
<dbReference type="EMBL" id="BT134051">
    <property type="protein sequence ID" value="AFK33846.1"/>
    <property type="molecule type" value="mRNA"/>
</dbReference>
<evidence type="ECO:0000313" key="2">
    <source>
        <dbReference type="EMBL" id="AFK33846.1"/>
    </source>
</evidence>
<feature type="compositionally biased region" description="Basic residues" evidence="1">
    <location>
        <begin position="16"/>
        <end position="25"/>
    </location>
</feature>
<name>I3S0Q4_MEDTR</name>
<feature type="compositionally biased region" description="Polar residues" evidence="1">
    <location>
        <begin position="26"/>
        <end position="46"/>
    </location>
</feature>
<organism evidence="2">
    <name type="scientific">Medicago truncatula</name>
    <name type="common">Barrel medic</name>
    <name type="synonym">Medicago tribuloides</name>
    <dbReference type="NCBI Taxonomy" id="3880"/>
    <lineage>
        <taxon>Eukaryota</taxon>
        <taxon>Viridiplantae</taxon>
        <taxon>Streptophyta</taxon>
        <taxon>Embryophyta</taxon>
        <taxon>Tracheophyta</taxon>
        <taxon>Spermatophyta</taxon>
        <taxon>Magnoliopsida</taxon>
        <taxon>eudicotyledons</taxon>
        <taxon>Gunneridae</taxon>
        <taxon>Pentapetalae</taxon>
        <taxon>rosids</taxon>
        <taxon>fabids</taxon>
        <taxon>Fabales</taxon>
        <taxon>Fabaceae</taxon>
        <taxon>Papilionoideae</taxon>
        <taxon>50 kb inversion clade</taxon>
        <taxon>NPAAA clade</taxon>
        <taxon>Hologalegina</taxon>
        <taxon>IRL clade</taxon>
        <taxon>Trifolieae</taxon>
        <taxon>Medicago</taxon>
    </lineage>
</organism>
<dbReference type="AlphaFoldDB" id="I3S0Q4"/>
<feature type="region of interest" description="Disordered" evidence="1">
    <location>
        <begin position="1"/>
        <end position="46"/>
    </location>
</feature>